<evidence type="ECO:0000259" key="10">
    <source>
        <dbReference type="PROSITE" id="PS50240"/>
    </source>
</evidence>
<proteinExistence type="inferred from homology"/>
<dbReference type="SUPFAM" id="SSF57424">
    <property type="entry name" value="LDL receptor-like module"/>
    <property type="match status" value="1"/>
</dbReference>
<accession>A0A1A6GLH0</accession>
<evidence type="ECO:0000256" key="1">
    <source>
        <dbReference type="ARBA" id="ARBA00022670"/>
    </source>
</evidence>
<keyword evidence="2" id="KW-0378">Hydrolase</keyword>
<dbReference type="GO" id="GO:0016020">
    <property type="term" value="C:membrane"/>
    <property type="evidence" value="ECO:0007669"/>
    <property type="project" value="InterPro"/>
</dbReference>
<dbReference type="Pfam" id="PF15494">
    <property type="entry name" value="SRCR_2"/>
    <property type="match status" value="1"/>
</dbReference>
<keyword evidence="4 7" id="KW-1015">Disulfide bond</keyword>
<feature type="transmembrane region" description="Helical" evidence="9">
    <location>
        <begin position="48"/>
        <end position="71"/>
    </location>
</feature>
<keyword evidence="9" id="KW-1133">Transmembrane helix</keyword>
<dbReference type="Proteomes" id="UP000092124">
    <property type="component" value="Unassembled WGS sequence"/>
</dbReference>
<dbReference type="Gene3D" id="2.40.10.10">
    <property type="entry name" value="Trypsin-like serine proteases"/>
    <property type="match status" value="1"/>
</dbReference>
<comment type="caution">
    <text evidence="8">Lacks conserved residue(s) required for the propagation of feature annotation.</text>
</comment>
<dbReference type="InterPro" id="IPR036772">
    <property type="entry name" value="SRCR-like_dom_sf"/>
</dbReference>
<dbReference type="CDD" id="cd00190">
    <property type="entry name" value="Tryp_SPc"/>
    <property type="match status" value="1"/>
</dbReference>
<dbReference type="Pfam" id="PF00089">
    <property type="entry name" value="Trypsin"/>
    <property type="match status" value="1"/>
</dbReference>
<evidence type="ECO:0000256" key="3">
    <source>
        <dbReference type="ARBA" id="ARBA00022825"/>
    </source>
</evidence>
<evidence type="ECO:0000313" key="13">
    <source>
        <dbReference type="Proteomes" id="UP000092124"/>
    </source>
</evidence>
<dbReference type="InterPro" id="IPR001190">
    <property type="entry name" value="SRCR"/>
</dbReference>
<dbReference type="InterPro" id="IPR009003">
    <property type="entry name" value="Peptidase_S1_PA"/>
</dbReference>
<evidence type="ECO:0000256" key="9">
    <source>
        <dbReference type="SAM" id="Phobius"/>
    </source>
</evidence>
<feature type="non-terminal residue" evidence="12">
    <location>
        <position position="355"/>
    </location>
</feature>
<dbReference type="EMBL" id="LZPO01087193">
    <property type="protein sequence ID" value="OBS66719.1"/>
    <property type="molecule type" value="Genomic_DNA"/>
</dbReference>
<dbReference type="InterPro" id="IPR033116">
    <property type="entry name" value="TRYPSIN_SER"/>
</dbReference>
<dbReference type="SUPFAM" id="SSF56487">
    <property type="entry name" value="SRCR-like"/>
    <property type="match status" value="1"/>
</dbReference>
<feature type="disulfide bond" evidence="7">
    <location>
        <begin position="73"/>
        <end position="85"/>
    </location>
</feature>
<dbReference type="GO" id="GO:0004252">
    <property type="term" value="F:serine-type endopeptidase activity"/>
    <property type="evidence" value="ECO:0007669"/>
    <property type="project" value="InterPro"/>
</dbReference>
<sequence>MGENDPPAAEAPFSFRSLFGLDDLKISSVAPDADAVAAQILSLLPLKFFPIIVIGIIALILALAIGLGIHFDCSGKYRCHSSFKCIELTARCDGVSDCKDGEDEYRCVRVSGQRAALQVFTAAAWRTVCSDDWKTHHAKVACAQLGFPSYVSSDHLRVDALEEQFQGDFVAINHLLPDDKVTTLHHSVYRLQKFHIIVPLLTETIQPVCLPNSEENFPDGKLCWTSGWGATEDGGDASPVLNHAAVPLISNKICNHRDVYGGIISPSMLCAGYLKGGVDSCQGDSGGPLVCQERRLWKLVGATSFGIGCAEVNKPGVYTRITSFLDWIHEQLEVGGVPQREVDVTVQLTCSLHPM</sequence>
<dbReference type="Pfam" id="PF00057">
    <property type="entry name" value="Ldl_recept_a"/>
    <property type="match status" value="1"/>
</dbReference>
<organism evidence="12 13">
    <name type="scientific">Neotoma lepida</name>
    <name type="common">Desert woodrat</name>
    <dbReference type="NCBI Taxonomy" id="56216"/>
    <lineage>
        <taxon>Eukaryota</taxon>
        <taxon>Metazoa</taxon>
        <taxon>Chordata</taxon>
        <taxon>Craniata</taxon>
        <taxon>Vertebrata</taxon>
        <taxon>Euteleostomi</taxon>
        <taxon>Mammalia</taxon>
        <taxon>Eutheria</taxon>
        <taxon>Euarchontoglires</taxon>
        <taxon>Glires</taxon>
        <taxon>Rodentia</taxon>
        <taxon>Myomorpha</taxon>
        <taxon>Muroidea</taxon>
        <taxon>Cricetidae</taxon>
        <taxon>Neotominae</taxon>
        <taxon>Neotoma</taxon>
    </lineage>
</organism>
<dbReference type="PROSITE" id="PS00135">
    <property type="entry name" value="TRYPSIN_SER"/>
    <property type="match status" value="1"/>
</dbReference>
<keyword evidence="3" id="KW-0720">Serine protease</keyword>
<dbReference type="GO" id="GO:0006508">
    <property type="term" value="P:proteolysis"/>
    <property type="evidence" value="ECO:0007669"/>
    <property type="project" value="UniProtKB-KW"/>
</dbReference>
<dbReference type="PROSITE" id="PS50287">
    <property type="entry name" value="SRCR_2"/>
    <property type="match status" value="1"/>
</dbReference>
<feature type="disulfide bond" evidence="7">
    <location>
        <begin position="92"/>
        <end position="107"/>
    </location>
</feature>
<keyword evidence="5" id="KW-0325">Glycoprotein</keyword>
<dbReference type="InterPro" id="IPR023415">
    <property type="entry name" value="LDLR_class-A_CS"/>
</dbReference>
<dbReference type="AlphaFoldDB" id="A0A1A6GLH0"/>
<gene>
    <name evidence="12" type="ORF">A6R68_04746</name>
</gene>
<dbReference type="InterPro" id="IPR001254">
    <property type="entry name" value="Trypsin_dom"/>
</dbReference>
<dbReference type="InterPro" id="IPR002172">
    <property type="entry name" value="LDrepeatLR_classA_rpt"/>
</dbReference>
<dbReference type="InterPro" id="IPR043504">
    <property type="entry name" value="Peptidase_S1_PA_chymotrypsin"/>
</dbReference>
<evidence type="ECO:0000256" key="2">
    <source>
        <dbReference type="ARBA" id="ARBA00022801"/>
    </source>
</evidence>
<keyword evidence="13" id="KW-1185">Reference proteome</keyword>
<evidence type="ECO:0000256" key="4">
    <source>
        <dbReference type="ARBA" id="ARBA00023157"/>
    </source>
</evidence>
<dbReference type="CDD" id="cd00112">
    <property type="entry name" value="LDLa"/>
    <property type="match status" value="1"/>
</dbReference>
<dbReference type="PANTHER" id="PTHR24252">
    <property type="entry name" value="ACROSIN-RELATED"/>
    <property type="match status" value="1"/>
</dbReference>
<dbReference type="InterPro" id="IPR036055">
    <property type="entry name" value="LDL_receptor-like_sf"/>
</dbReference>
<evidence type="ECO:0000256" key="6">
    <source>
        <dbReference type="ARBA" id="ARBA00024195"/>
    </source>
</evidence>
<evidence type="ECO:0000313" key="12">
    <source>
        <dbReference type="EMBL" id="OBS66719.1"/>
    </source>
</evidence>
<feature type="domain" description="SRCR" evidence="11">
    <location>
        <begin position="117"/>
        <end position="147"/>
    </location>
</feature>
<feature type="domain" description="Peptidase S1" evidence="10">
    <location>
        <begin position="148"/>
        <end position="333"/>
    </location>
</feature>
<keyword evidence="1" id="KW-0645">Protease</keyword>
<evidence type="ECO:0000259" key="11">
    <source>
        <dbReference type="PROSITE" id="PS50287"/>
    </source>
</evidence>
<dbReference type="OrthoDB" id="6380398at2759"/>
<evidence type="ECO:0000256" key="7">
    <source>
        <dbReference type="PROSITE-ProRule" id="PRU00124"/>
    </source>
</evidence>
<comment type="similarity">
    <text evidence="6">Belongs to the peptidase S1 family. CLIP subfamily.</text>
</comment>
<dbReference type="PROSITE" id="PS50068">
    <property type="entry name" value="LDLRA_2"/>
    <property type="match status" value="1"/>
</dbReference>
<evidence type="ECO:0000256" key="5">
    <source>
        <dbReference type="ARBA" id="ARBA00023180"/>
    </source>
</evidence>
<dbReference type="PROSITE" id="PS50240">
    <property type="entry name" value="TRYPSIN_DOM"/>
    <property type="match status" value="1"/>
</dbReference>
<dbReference type="FunFam" id="4.10.400.10:FF:000094">
    <property type="entry name" value="Transmembrane serine protease 3"/>
    <property type="match status" value="1"/>
</dbReference>
<dbReference type="STRING" id="56216.A0A1A6GLH0"/>
<dbReference type="Gene3D" id="4.10.400.10">
    <property type="entry name" value="Low-density Lipoprotein Receptor"/>
    <property type="match status" value="1"/>
</dbReference>
<dbReference type="SMART" id="SM00192">
    <property type="entry name" value="LDLa"/>
    <property type="match status" value="1"/>
</dbReference>
<keyword evidence="9" id="KW-0472">Membrane</keyword>
<dbReference type="FunFam" id="2.40.10.10:FF:000002">
    <property type="entry name" value="Transmembrane protease serine"/>
    <property type="match status" value="1"/>
</dbReference>
<dbReference type="SMART" id="SM00020">
    <property type="entry name" value="Tryp_SPc"/>
    <property type="match status" value="1"/>
</dbReference>
<comment type="caution">
    <text evidence="12">The sequence shown here is derived from an EMBL/GenBank/DDBJ whole genome shotgun (WGS) entry which is preliminary data.</text>
</comment>
<reference evidence="12 13" key="1">
    <citation type="submission" date="2016-06" db="EMBL/GenBank/DDBJ databases">
        <title>The Draft Genome Sequence and Annotation of the Desert Woodrat Neotoma lepida.</title>
        <authorList>
            <person name="Campbell M."/>
            <person name="Oakeson K.F."/>
            <person name="Yandell M."/>
            <person name="Halpert J.R."/>
            <person name="Dearing D."/>
        </authorList>
    </citation>
    <scope>NUCLEOTIDE SEQUENCE [LARGE SCALE GENOMIC DNA]</scope>
    <source>
        <strain evidence="12">417</strain>
        <tissue evidence="12">Liver</tissue>
    </source>
</reference>
<keyword evidence="9" id="KW-0812">Transmembrane</keyword>
<dbReference type="SUPFAM" id="SSF50494">
    <property type="entry name" value="Trypsin-like serine proteases"/>
    <property type="match status" value="1"/>
</dbReference>
<dbReference type="Gene3D" id="3.10.250.10">
    <property type="entry name" value="SRCR-like domain"/>
    <property type="match status" value="1"/>
</dbReference>
<evidence type="ECO:0000256" key="8">
    <source>
        <dbReference type="PROSITE-ProRule" id="PRU00196"/>
    </source>
</evidence>
<name>A0A1A6GLH0_NEOLE</name>
<protein>
    <recommendedName>
        <fullName evidence="14">SRCR domain-containing protein</fullName>
    </recommendedName>
</protein>
<evidence type="ECO:0008006" key="14">
    <source>
        <dbReference type="Google" id="ProtNLM"/>
    </source>
</evidence>
<dbReference type="PANTHER" id="PTHR24252:SF27">
    <property type="entry name" value="TRANSMEMBRANE PROTEASE SERINE 3-LIKE"/>
    <property type="match status" value="1"/>
</dbReference>
<dbReference type="PROSITE" id="PS01209">
    <property type="entry name" value="LDLRA_1"/>
    <property type="match status" value="1"/>
</dbReference>